<dbReference type="Gene3D" id="3.40.50.970">
    <property type="match status" value="1"/>
</dbReference>
<protein>
    <submittedName>
        <fullName evidence="4">Indolepyruvate ferredoxin oxidoreductase family protein</fullName>
    </submittedName>
</protein>
<sequence length="1171" mass="123797">MTKTIVKLDDKYRQADGPVMIGALQAFVRLLLDQSRRDRAAGLSSAGYVTGYRGSPVTTLDAQLWAAASLLKEHDVRFEPGLNEELAATSLRGTQQLDWFGKARVDGVFALWYAKGIGVDRAHEALKLGNLEGSSAKGGVLLLAGDDHGAKSSASAHQSDQNLAAALIPTLYPATTEEILRYGQLGWALSRHAGTYCGFKTITDTLDLTSSVQLPGWTFPIHVPHREGPALNLREGMPALEQEALTVEHRLAAAQAFVRANAMDRLTHGRQGAALTIVTAGKAWLDVAQALLDLGLDEARCRKLGIAAVKLALTWPIDPFFAREACAGAREVMVVEEKRGWIEDQLARVLYGLADAPALTGKHAPGGEALLSGAGVLDAARVRRAIVQRLGALGHVDDALAARAAMLSEADAATADLRAIAARPAYFCSGCPHNRSTRVPEGSGAMGATGCHGLAHYMPARRTMQTVGMGSEGMPWVAAQHFVDTPHYFQNLGDGTYTHSGLLTIRASVAARSNVTFKILYNDAVAMTGGQPMEGALSPAQIAAELLAEGVSPVVLLSEDPARHRGTGLPPQVRVHHRDELDSLQRELREVAGTSALIYEQVCANEKRRRRKRGLASDPDMRLYINPAVCEGCGDCSVQSNCLSVEPVETGMGRKRRINQSSCNKDFSCIKGFCPSFVTVEGGTPARRAGDLGALDAMVAALPEPARAEPGEGGWNLLVTGIGGTGVLTVGAVLAMAAQIEGRAAKLLDMTGMAQKGGAVVSHLRIAQDLDAVPSARIGTGMADVVIACDLVVAAAPEVLAAQGAGTCLIANEDVVPTGEFQSNPSLDLSSRRFLDALAQRGDPARTMVIEATTLATRVLGDAIFANFVMLGLAAQAGVLPVSLEALDEALVLNGTAVAANRRAIALGRLAAHDRAAAERLGGLGETAAQVPQTLEAMLESRARHLADYQDEALAQLYRTRIADLQVKAGGRWGDGEDTQPLLLAAAQQLARLMAYKDEYEVARLFASPAFAQGIGEAFDGDVRLSLNLAPPLLPLGRDALTGRPRKVRFGGWMLRVMPLLAKGRRLRGTWLDPFGHTRERAEERALPGEYLAVLERALAAGDLAAATRIAQGAALIRGYGPVKAEGIAAWRALVAQEEAQAGRAIDRGGDQACPQGPASASALPQEQGAA</sequence>
<keyword evidence="1" id="KW-0560">Oxidoreductase</keyword>
<gene>
    <name evidence="4" type="ORF">I5E68_15865</name>
</gene>
<feature type="domain" description="4Fe-4S ferredoxin-type" evidence="3">
    <location>
        <begin position="621"/>
        <end position="653"/>
    </location>
</feature>
<comment type="caution">
    <text evidence="4">The sequence shown here is derived from an EMBL/GenBank/DDBJ whole genome shotgun (WGS) entry which is preliminary data.</text>
</comment>
<evidence type="ECO:0000256" key="1">
    <source>
        <dbReference type="ARBA" id="ARBA00023002"/>
    </source>
</evidence>
<keyword evidence="5" id="KW-1185">Reference proteome</keyword>
<dbReference type="PANTHER" id="PTHR48084">
    <property type="entry name" value="2-OXOGLUTARATE OXIDOREDUCTASE SUBUNIT KORB-RELATED"/>
    <property type="match status" value="1"/>
</dbReference>
<dbReference type="InterPro" id="IPR017896">
    <property type="entry name" value="4Fe4S_Fe-S-bd"/>
</dbReference>
<dbReference type="Pfam" id="PF20169">
    <property type="entry name" value="DUF6537"/>
    <property type="match status" value="1"/>
</dbReference>
<dbReference type="InterPro" id="IPR002880">
    <property type="entry name" value="Pyrv_Fd/Flavodoxin_OxRdtase_N"/>
</dbReference>
<dbReference type="InterPro" id="IPR051457">
    <property type="entry name" value="2-oxoacid:Fd_oxidoreductase"/>
</dbReference>
<dbReference type="EMBL" id="JADZGI010000003">
    <property type="protein sequence ID" value="MBH0114422.1"/>
    <property type="molecule type" value="Genomic_DNA"/>
</dbReference>
<evidence type="ECO:0000256" key="2">
    <source>
        <dbReference type="SAM" id="MobiDB-lite"/>
    </source>
</evidence>
<dbReference type="InterPro" id="IPR002869">
    <property type="entry name" value="Pyrv_flavodox_OxRed_cen"/>
</dbReference>
<dbReference type="InterPro" id="IPR046667">
    <property type="entry name" value="DUF6537"/>
</dbReference>
<dbReference type="InterPro" id="IPR029061">
    <property type="entry name" value="THDP-binding"/>
</dbReference>
<dbReference type="SUPFAM" id="SSF53323">
    <property type="entry name" value="Pyruvate-ferredoxin oxidoreductase, PFOR, domain III"/>
    <property type="match status" value="1"/>
</dbReference>
<dbReference type="RefSeq" id="WP_197165803.1">
    <property type="nucleotide sequence ID" value="NZ_JADZGI010000003.1"/>
</dbReference>
<dbReference type="SUPFAM" id="SSF52518">
    <property type="entry name" value="Thiamin diphosphate-binding fold (THDP-binding)"/>
    <property type="match status" value="2"/>
</dbReference>
<dbReference type="InterPro" id="IPR019752">
    <property type="entry name" value="Pyrv/ketoisovalerate_OxRed_cat"/>
</dbReference>
<feature type="region of interest" description="Disordered" evidence="2">
    <location>
        <begin position="1144"/>
        <end position="1171"/>
    </location>
</feature>
<dbReference type="GO" id="GO:0016903">
    <property type="term" value="F:oxidoreductase activity, acting on the aldehyde or oxo group of donors"/>
    <property type="evidence" value="ECO:0007669"/>
    <property type="project" value="InterPro"/>
</dbReference>
<evidence type="ECO:0000259" key="3">
    <source>
        <dbReference type="PROSITE" id="PS51379"/>
    </source>
</evidence>
<dbReference type="Gene3D" id="3.40.920.10">
    <property type="entry name" value="Pyruvate-ferredoxin oxidoreductase, PFOR, domain III"/>
    <property type="match status" value="1"/>
</dbReference>
<dbReference type="Pfam" id="PF01558">
    <property type="entry name" value="POR"/>
    <property type="match status" value="1"/>
</dbReference>
<evidence type="ECO:0000313" key="4">
    <source>
        <dbReference type="EMBL" id="MBH0114422.1"/>
    </source>
</evidence>
<name>A0A931HEM3_9SPHN</name>
<reference evidence="4" key="1">
    <citation type="submission" date="2020-11" db="EMBL/GenBank/DDBJ databases">
        <title>Novosphingobium aureum sp. nov., a marine bacterium isolated from sediment of a salt flat.</title>
        <authorList>
            <person name="Yoo Y."/>
            <person name="Kim J.-J."/>
        </authorList>
    </citation>
    <scope>NUCLEOTIDE SEQUENCE</scope>
    <source>
        <strain evidence="4">YJ-S2-02</strain>
    </source>
</reference>
<dbReference type="PANTHER" id="PTHR48084:SF3">
    <property type="entry name" value="SUBUNIT OF PYRUVATE:FLAVODOXIN OXIDOREDUCTASE"/>
    <property type="match status" value="1"/>
</dbReference>
<dbReference type="AlphaFoldDB" id="A0A931HEM3"/>
<organism evidence="4 5">
    <name type="scientific">Novosphingobium aureum</name>
    <dbReference type="NCBI Taxonomy" id="2792964"/>
    <lineage>
        <taxon>Bacteria</taxon>
        <taxon>Pseudomonadati</taxon>
        <taxon>Pseudomonadota</taxon>
        <taxon>Alphaproteobacteria</taxon>
        <taxon>Sphingomonadales</taxon>
        <taxon>Sphingomonadaceae</taxon>
        <taxon>Novosphingobium</taxon>
    </lineage>
</organism>
<dbReference type="PROSITE" id="PS51379">
    <property type="entry name" value="4FE4S_FER_2"/>
    <property type="match status" value="1"/>
</dbReference>
<evidence type="ECO:0000313" key="5">
    <source>
        <dbReference type="Proteomes" id="UP000617634"/>
    </source>
</evidence>
<accession>A0A931HEM3</accession>
<dbReference type="NCBIfam" id="NF009588">
    <property type="entry name" value="PRK13029.1"/>
    <property type="match status" value="1"/>
</dbReference>
<proteinExistence type="predicted"/>
<dbReference type="CDD" id="cd07034">
    <property type="entry name" value="TPP_PYR_PFOR_IOR-alpha_like"/>
    <property type="match status" value="1"/>
</dbReference>
<dbReference type="NCBIfam" id="NF009589">
    <property type="entry name" value="PRK13030.1"/>
    <property type="match status" value="1"/>
</dbReference>
<dbReference type="Proteomes" id="UP000617634">
    <property type="component" value="Unassembled WGS sequence"/>
</dbReference>